<evidence type="ECO:0000313" key="4">
    <source>
        <dbReference type="Proteomes" id="UP000298030"/>
    </source>
</evidence>
<gene>
    <name evidence="3" type="ORF">FA13DRAFT_1779468</name>
</gene>
<keyword evidence="4" id="KW-1185">Reference proteome</keyword>
<proteinExistence type="predicted"/>
<evidence type="ECO:0008006" key="5">
    <source>
        <dbReference type="Google" id="ProtNLM"/>
    </source>
</evidence>
<dbReference type="EMBL" id="QPFP01000118">
    <property type="protein sequence ID" value="TEB21174.1"/>
    <property type="molecule type" value="Genomic_DNA"/>
</dbReference>
<feature type="transmembrane region" description="Helical" evidence="2">
    <location>
        <begin position="190"/>
        <end position="212"/>
    </location>
</feature>
<protein>
    <recommendedName>
        <fullName evidence="5">DUF4203 domain-containing protein</fullName>
    </recommendedName>
</protein>
<keyword evidence="2" id="KW-0472">Membrane</keyword>
<feature type="transmembrane region" description="Helical" evidence="2">
    <location>
        <begin position="41"/>
        <end position="63"/>
    </location>
</feature>
<evidence type="ECO:0000256" key="2">
    <source>
        <dbReference type="SAM" id="Phobius"/>
    </source>
</evidence>
<reference evidence="3 4" key="1">
    <citation type="journal article" date="2019" name="Nat. Ecol. Evol.">
        <title>Megaphylogeny resolves global patterns of mushroom evolution.</title>
        <authorList>
            <person name="Varga T."/>
            <person name="Krizsan K."/>
            <person name="Foldi C."/>
            <person name="Dima B."/>
            <person name="Sanchez-Garcia M."/>
            <person name="Sanchez-Ramirez S."/>
            <person name="Szollosi G.J."/>
            <person name="Szarkandi J.G."/>
            <person name="Papp V."/>
            <person name="Albert L."/>
            <person name="Andreopoulos W."/>
            <person name="Angelini C."/>
            <person name="Antonin V."/>
            <person name="Barry K.W."/>
            <person name="Bougher N.L."/>
            <person name="Buchanan P."/>
            <person name="Buyck B."/>
            <person name="Bense V."/>
            <person name="Catcheside P."/>
            <person name="Chovatia M."/>
            <person name="Cooper J."/>
            <person name="Damon W."/>
            <person name="Desjardin D."/>
            <person name="Finy P."/>
            <person name="Geml J."/>
            <person name="Haridas S."/>
            <person name="Hughes K."/>
            <person name="Justo A."/>
            <person name="Karasinski D."/>
            <person name="Kautmanova I."/>
            <person name="Kiss B."/>
            <person name="Kocsube S."/>
            <person name="Kotiranta H."/>
            <person name="LaButti K.M."/>
            <person name="Lechner B.E."/>
            <person name="Liimatainen K."/>
            <person name="Lipzen A."/>
            <person name="Lukacs Z."/>
            <person name="Mihaltcheva S."/>
            <person name="Morgado L.N."/>
            <person name="Niskanen T."/>
            <person name="Noordeloos M.E."/>
            <person name="Ohm R.A."/>
            <person name="Ortiz-Santana B."/>
            <person name="Ovrebo C."/>
            <person name="Racz N."/>
            <person name="Riley R."/>
            <person name="Savchenko A."/>
            <person name="Shiryaev A."/>
            <person name="Soop K."/>
            <person name="Spirin V."/>
            <person name="Szebenyi C."/>
            <person name="Tomsovsky M."/>
            <person name="Tulloss R.E."/>
            <person name="Uehling J."/>
            <person name="Grigoriev I.V."/>
            <person name="Vagvolgyi C."/>
            <person name="Papp T."/>
            <person name="Martin F.M."/>
            <person name="Miettinen O."/>
            <person name="Hibbett D.S."/>
            <person name="Nagy L.G."/>
        </authorList>
    </citation>
    <scope>NUCLEOTIDE SEQUENCE [LARGE SCALE GENOMIC DNA]</scope>
    <source>
        <strain evidence="3 4">FP101781</strain>
    </source>
</reference>
<dbReference type="Proteomes" id="UP000298030">
    <property type="component" value="Unassembled WGS sequence"/>
</dbReference>
<accession>A0A4Y7SHV9</accession>
<feature type="region of interest" description="Disordered" evidence="1">
    <location>
        <begin position="162"/>
        <end position="188"/>
    </location>
</feature>
<comment type="caution">
    <text evidence="3">The sequence shown here is derived from an EMBL/GenBank/DDBJ whole genome shotgun (WGS) entry which is preliminary data.</text>
</comment>
<name>A0A4Y7SHV9_COPMI</name>
<dbReference type="AlphaFoldDB" id="A0A4Y7SHV9"/>
<evidence type="ECO:0000313" key="3">
    <source>
        <dbReference type="EMBL" id="TEB21174.1"/>
    </source>
</evidence>
<organism evidence="3 4">
    <name type="scientific">Coprinellus micaceus</name>
    <name type="common">Glistening ink-cap mushroom</name>
    <name type="synonym">Coprinus micaceus</name>
    <dbReference type="NCBI Taxonomy" id="71717"/>
    <lineage>
        <taxon>Eukaryota</taxon>
        <taxon>Fungi</taxon>
        <taxon>Dikarya</taxon>
        <taxon>Basidiomycota</taxon>
        <taxon>Agaricomycotina</taxon>
        <taxon>Agaricomycetes</taxon>
        <taxon>Agaricomycetidae</taxon>
        <taxon>Agaricales</taxon>
        <taxon>Agaricineae</taxon>
        <taxon>Psathyrellaceae</taxon>
        <taxon>Coprinellus</taxon>
    </lineage>
</organism>
<feature type="compositionally biased region" description="Basic and acidic residues" evidence="1">
    <location>
        <begin position="172"/>
        <end position="188"/>
    </location>
</feature>
<keyword evidence="2" id="KW-0812">Transmembrane</keyword>
<dbReference type="OrthoDB" id="3359595at2759"/>
<feature type="transmembrane region" description="Helical" evidence="2">
    <location>
        <begin position="12"/>
        <end position="35"/>
    </location>
</feature>
<keyword evidence="2" id="KW-1133">Transmembrane helix</keyword>
<evidence type="ECO:0000256" key="1">
    <source>
        <dbReference type="SAM" id="MobiDB-lite"/>
    </source>
</evidence>
<sequence>MLFKEGLLISDMAFYAANWAVIAVLGAIGGATVVVKRWQRWGVAGGCASIGTFLVFLGVDLAMNRQSGMSRGLRFLFDRNSNHIVDIITTGYIPPISTQILLGASLGTTLLFAWAQHHFFRAHPFLPNRPEPRYTDPTMGRYTAEPESIYMENSTADLLAAPLPPSTSNRLRAKDRGASHGRESRSDEEFGCGVVGVSVIALMMIVTVPAWGGLGEGGGCVPGACDEECGGSEGTWECFREDPTVEEG</sequence>